<accession>A0A5J4VPQ3</accession>
<dbReference type="EMBL" id="SNRW01005820">
    <property type="protein sequence ID" value="KAA6384306.1"/>
    <property type="molecule type" value="Genomic_DNA"/>
</dbReference>
<proteinExistence type="predicted"/>
<evidence type="ECO:0000313" key="1">
    <source>
        <dbReference type="EMBL" id="KAA6384306.1"/>
    </source>
</evidence>
<gene>
    <name evidence="1" type="ORF">EZS28_020167</name>
</gene>
<dbReference type="AlphaFoldDB" id="A0A5J4VPQ3"/>
<comment type="caution">
    <text evidence="1">The sequence shown here is derived from an EMBL/GenBank/DDBJ whole genome shotgun (WGS) entry which is preliminary data.</text>
</comment>
<sequence length="257" mass="30019">MKRKNSPEPETVTQLVARLQFELEIQTQLRDKTLEILNLTCKEVPQTFKTVIRACALALQTENEIKMNVKFQMTKEEIRIGFANALRNYDDTLIPDAGEVECPSSQVYSPDIIIDQKENKEEFDSTMQYLQLARVQQDVQDIELQHIIAGEYQLVSKSSPKSYIGNYQLIPTRRFCYGPKIALYRIFIDLFPFAKTSIANFYNKTQNVTEPRNRTDLCSQCHTGELIEAYMRKKNLTFEQLDEDKQEFMLLLKEHKQ</sequence>
<reference evidence="1 2" key="1">
    <citation type="submission" date="2019-03" db="EMBL/GenBank/DDBJ databases">
        <title>Single cell metagenomics reveals metabolic interactions within the superorganism composed of flagellate Streblomastix strix and complex community of Bacteroidetes bacteria on its surface.</title>
        <authorList>
            <person name="Treitli S.C."/>
            <person name="Kolisko M."/>
            <person name="Husnik F."/>
            <person name="Keeling P."/>
            <person name="Hampl V."/>
        </authorList>
    </citation>
    <scope>NUCLEOTIDE SEQUENCE [LARGE SCALE GENOMIC DNA]</scope>
    <source>
        <strain evidence="1">ST1C</strain>
    </source>
</reference>
<organism evidence="1 2">
    <name type="scientific">Streblomastix strix</name>
    <dbReference type="NCBI Taxonomy" id="222440"/>
    <lineage>
        <taxon>Eukaryota</taxon>
        <taxon>Metamonada</taxon>
        <taxon>Preaxostyla</taxon>
        <taxon>Oxymonadida</taxon>
        <taxon>Streblomastigidae</taxon>
        <taxon>Streblomastix</taxon>
    </lineage>
</organism>
<evidence type="ECO:0000313" key="2">
    <source>
        <dbReference type="Proteomes" id="UP000324800"/>
    </source>
</evidence>
<protein>
    <submittedName>
        <fullName evidence="1">Uncharacterized protein</fullName>
    </submittedName>
</protein>
<dbReference type="Proteomes" id="UP000324800">
    <property type="component" value="Unassembled WGS sequence"/>
</dbReference>
<name>A0A5J4VPQ3_9EUKA</name>